<dbReference type="InParanoid" id="E4V5W4"/>
<dbReference type="HOGENOM" id="CLU_028412_0_0_1"/>
<keyword evidence="1" id="KW-1133">Transmembrane helix</keyword>
<protein>
    <submittedName>
        <fullName evidence="2">Uncharacterized protein</fullName>
    </submittedName>
</protein>
<evidence type="ECO:0000313" key="3">
    <source>
        <dbReference type="Proteomes" id="UP000002669"/>
    </source>
</evidence>
<proteinExistence type="predicted"/>
<dbReference type="OMA" id="FYQAYHI"/>
<name>E4V5W4_ARTGP</name>
<dbReference type="RefSeq" id="XP_003169596.1">
    <property type="nucleotide sequence ID" value="XM_003169548.1"/>
</dbReference>
<dbReference type="eggNOG" id="ENOG502T5YI">
    <property type="taxonomic scope" value="Eukaryota"/>
</dbReference>
<evidence type="ECO:0000313" key="2">
    <source>
        <dbReference type="EMBL" id="EFR05489.1"/>
    </source>
</evidence>
<evidence type="ECO:0000256" key="1">
    <source>
        <dbReference type="SAM" id="Phobius"/>
    </source>
</evidence>
<keyword evidence="1" id="KW-0812">Transmembrane</keyword>
<dbReference type="GeneID" id="10024827"/>
<feature type="transmembrane region" description="Helical" evidence="1">
    <location>
        <begin position="389"/>
        <end position="413"/>
    </location>
</feature>
<feature type="transmembrane region" description="Helical" evidence="1">
    <location>
        <begin position="20"/>
        <end position="41"/>
    </location>
</feature>
<dbReference type="AlphaFoldDB" id="E4V5W4"/>
<feature type="transmembrane region" description="Helical" evidence="1">
    <location>
        <begin position="87"/>
        <end position="107"/>
    </location>
</feature>
<dbReference type="EMBL" id="DS989830">
    <property type="protein sequence ID" value="EFR05489.1"/>
    <property type="molecule type" value="Genomic_DNA"/>
</dbReference>
<dbReference type="OrthoDB" id="3516776at2759"/>
<gene>
    <name evidence="2" type="ORF">MGYG_08504</name>
</gene>
<sequence length="483" mass="54790">MAKGWLVLSTEWKLEDVQAGLNVIISVICVLAAWTTSRFYWQKGATTFLKTRNAKMPSLLTFSTLGEIIDIIQTFRRSLLSSHHSRILIQCVIIATFSIAALLSGPISSFSTRESSRIYTVNVDGFLTTTHHESITSAIVDWNQTLHKLDRASFPPDQLLDFLPAPNYDWRYNGGQWNSTWTAECEFVEPAPVPLTSFGDLNGLTLFDQIPGLLTIVPSWFNDTSTRRVHWVSSGFYDQQNRYKDLFLFIFGTRNNSIIAPTQINISVSCVHLHNSPRPTQETEATWAAGPIELAVYSQANCRLTYSRPATDELHRAFPWTNSTNQIVAAYGDYFHADLVKRSTSGQPIQPPSSRVLFQFYQAYHITKDIQYVHKISRPIDVSQRTVELSIVFLAIFILLTIIILALVIRYLLFCRRYHSGINPIPDSRLDWMLQSIKEASVYASNPDWQEGKPLGTYTHLRHDPIPRLEAAVYADEGIIIPS</sequence>
<dbReference type="Proteomes" id="UP000002669">
    <property type="component" value="Unassembled WGS sequence"/>
</dbReference>
<dbReference type="VEuPathDB" id="FungiDB:MGYG_08504"/>
<keyword evidence="1" id="KW-0472">Membrane</keyword>
<reference evidence="3" key="1">
    <citation type="journal article" date="2012" name="MBio">
        <title>Comparative genome analysis of Trichophyton rubrum and related dermatophytes reveals candidate genes involved in infection.</title>
        <authorList>
            <person name="Martinez D.A."/>
            <person name="Oliver B.G."/>
            <person name="Graeser Y."/>
            <person name="Goldberg J.M."/>
            <person name="Li W."/>
            <person name="Martinez-Rossi N.M."/>
            <person name="Monod M."/>
            <person name="Shelest E."/>
            <person name="Barton R.C."/>
            <person name="Birch E."/>
            <person name="Brakhage A.A."/>
            <person name="Chen Z."/>
            <person name="Gurr S.J."/>
            <person name="Heiman D."/>
            <person name="Heitman J."/>
            <person name="Kosti I."/>
            <person name="Rossi A."/>
            <person name="Saif S."/>
            <person name="Samalova M."/>
            <person name="Saunders C.W."/>
            <person name="Shea T."/>
            <person name="Summerbell R.C."/>
            <person name="Xu J."/>
            <person name="Young S."/>
            <person name="Zeng Q."/>
            <person name="Birren B.W."/>
            <person name="Cuomo C.A."/>
            <person name="White T.C."/>
        </authorList>
    </citation>
    <scope>NUCLEOTIDE SEQUENCE [LARGE SCALE GENOMIC DNA]</scope>
    <source>
        <strain evidence="3">ATCC MYA-4604 / CBS 118893</strain>
    </source>
</reference>
<accession>E4V5W4</accession>
<keyword evidence="3" id="KW-1185">Reference proteome</keyword>
<organism evidence="3">
    <name type="scientific">Arthroderma gypseum (strain ATCC MYA-4604 / CBS 118893)</name>
    <name type="common">Microsporum gypseum</name>
    <dbReference type="NCBI Taxonomy" id="535722"/>
    <lineage>
        <taxon>Eukaryota</taxon>
        <taxon>Fungi</taxon>
        <taxon>Dikarya</taxon>
        <taxon>Ascomycota</taxon>
        <taxon>Pezizomycotina</taxon>
        <taxon>Eurotiomycetes</taxon>
        <taxon>Eurotiomycetidae</taxon>
        <taxon>Onygenales</taxon>
        <taxon>Arthrodermataceae</taxon>
        <taxon>Nannizzia</taxon>
    </lineage>
</organism>